<dbReference type="OrthoDB" id="10398248at2759"/>
<reference evidence="2" key="1">
    <citation type="submission" date="2022-07" db="EMBL/GenBank/DDBJ databases">
        <title>Phylogenomic reconstructions and comparative analyses of Kickxellomycotina fungi.</title>
        <authorList>
            <person name="Reynolds N.K."/>
            <person name="Stajich J.E."/>
            <person name="Barry K."/>
            <person name="Grigoriev I.V."/>
            <person name="Crous P."/>
            <person name="Smith M.E."/>
        </authorList>
    </citation>
    <scope>NUCLEOTIDE SEQUENCE</scope>
    <source>
        <strain evidence="2">RSA 567</strain>
    </source>
</reference>
<comment type="caution">
    <text evidence="2">The sequence shown here is derived from an EMBL/GenBank/DDBJ whole genome shotgun (WGS) entry which is preliminary data.</text>
</comment>
<feature type="transmembrane region" description="Helical" evidence="1">
    <location>
        <begin position="134"/>
        <end position="155"/>
    </location>
</feature>
<dbReference type="AlphaFoldDB" id="A0A9W8B8F7"/>
<protein>
    <submittedName>
        <fullName evidence="2">Uncharacterized protein</fullName>
    </submittedName>
</protein>
<organism evidence="2 3">
    <name type="scientific">Dimargaris verticillata</name>
    <dbReference type="NCBI Taxonomy" id="2761393"/>
    <lineage>
        <taxon>Eukaryota</taxon>
        <taxon>Fungi</taxon>
        <taxon>Fungi incertae sedis</taxon>
        <taxon>Zoopagomycota</taxon>
        <taxon>Kickxellomycotina</taxon>
        <taxon>Dimargaritomycetes</taxon>
        <taxon>Dimargaritales</taxon>
        <taxon>Dimargaritaceae</taxon>
        <taxon>Dimargaris</taxon>
    </lineage>
</organism>
<evidence type="ECO:0000256" key="1">
    <source>
        <dbReference type="SAM" id="Phobius"/>
    </source>
</evidence>
<feature type="transmembrane region" description="Helical" evidence="1">
    <location>
        <begin position="88"/>
        <end position="110"/>
    </location>
</feature>
<keyword evidence="1" id="KW-1133">Transmembrane helix</keyword>
<proteinExistence type="predicted"/>
<accession>A0A9W8B8F7</accession>
<name>A0A9W8B8F7_9FUNG</name>
<keyword evidence="1" id="KW-0812">Transmembrane</keyword>
<keyword evidence="3" id="KW-1185">Reference proteome</keyword>
<evidence type="ECO:0000313" key="3">
    <source>
        <dbReference type="Proteomes" id="UP001151582"/>
    </source>
</evidence>
<keyword evidence="1" id="KW-0472">Membrane</keyword>
<dbReference type="EMBL" id="JANBQB010000069">
    <property type="protein sequence ID" value="KAJ1983117.1"/>
    <property type="molecule type" value="Genomic_DNA"/>
</dbReference>
<feature type="transmembrane region" description="Helical" evidence="1">
    <location>
        <begin position="54"/>
        <end position="76"/>
    </location>
</feature>
<gene>
    <name evidence="2" type="ORF">H4R34_001466</name>
</gene>
<sequence length="240" mass="26068">MVLAVWRLIGRPRVHRSVVLCALYGTAFVFSTLCLAGSMVHITHGLTEQDVVHVAGAVLMTAASLSCLLAMVALACSCRRIASGAEAFAERVLLLVLGIFYLTASVFALANHQDYCLGRATPAAKLPSCAERRMGLIAGILAWGTIMALLGYNVYRTRSSSLLLQPSFETAEAGKTHLDQVHASYWSEAEMQSSVHHSQAYQTSLGRDSLVLPQAHELPPKPRGWLYETLAQLRNSLHHG</sequence>
<feature type="transmembrane region" description="Helical" evidence="1">
    <location>
        <begin position="21"/>
        <end position="42"/>
    </location>
</feature>
<dbReference type="Proteomes" id="UP001151582">
    <property type="component" value="Unassembled WGS sequence"/>
</dbReference>
<evidence type="ECO:0000313" key="2">
    <source>
        <dbReference type="EMBL" id="KAJ1983117.1"/>
    </source>
</evidence>